<dbReference type="KEGG" id="spri:SPRI_3607"/>
<dbReference type="Proteomes" id="UP000060513">
    <property type="component" value="Chromosome"/>
</dbReference>
<reference evidence="2 3" key="1">
    <citation type="submission" date="2015-08" db="EMBL/GenBank/DDBJ databases">
        <title>Genome sequence of the pristinamycin over-producing bacterium Streptomyces pristinaespiralis HCCB10218.</title>
        <authorList>
            <person name="Tian J."/>
            <person name="Yang J."/>
            <person name="Li L."/>
            <person name="Ruan L."/>
            <person name="Wei W."/>
            <person name="Zheng G."/>
            <person name="Wei Z."/>
            <person name="Yang S."/>
            <person name="Ge M."/>
            <person name="Jiang W."/>
            <person name="Lu Y."/>
        </authorList>
    </citation>
    <scope>NUCLEOTIDE SEQUENCE [LARGE SCALE GENOMIC DNA]</scope>
    <source>
        <strain evidence="2 3">HCCB 10218</strain>
    </source>
</reference>
<dbReference type="EMBL" id="CP011340">
    <property type="protein sequence ID" value="ALC21913.1"/>
    <property type="molecule type" value="Genomic_DNA"/>
</dbReference>
<gene>
    <name evidence="2" type="ORF">SPRI_3607</name>
</gene>
<dbReference type="OMA" id="ITWGAAP"/>
<proteinExistence type="predicted"/>
<dbReference type="AlphaFoldDB" id="A0A0M3QIU6"/>
<evidence type="ECO:0000313" key="2">
    <source>
        <dbReference type="EMBL" id="ALC21913.1"/>
    </source>
</evidence>
<evidence type="ECO:0000313" key="3">
    <source>
        <dbReference type="Proteomes" id="UP000060513"/>
    </source>
</evidence>
<keyword evidence="1" id="KW-0732">Signal</keyword>
<feature type="signal peptide" evidence="1">
    <location>
        <begin position="1"/>
        <end position="26"/>
    </location>
</feature>
<organism evidence="2">
    <name type="scientific">Streptomyces pristinaespiralis</name>
    <dbReference type="NCBI Taxonomy" id="38300"/>
    <lineage>
        <taxon>Bacteria</taxon>
        <taxon>Bacillati</taxon>
        <taxon>Actinomycetota</taxon>
        <taxon>Actinomycetes</taxon>
        <taxon>Kitasatosporales</taxon>
        <taxon>Streptomycetaceae</taxon>
        <taxon>Streptomyces</taxon>
    </lineage>
</organism>
<dbReference type="STRING" id="38300.SPRI_3607"/>
<sequence>MYKRMLRSVLATAIAAAALMIGTSGTSDVGWGSAPGKARSVAVEGSEGDVGWGVAPVGKAAVAAQQSDGDVGWGSVGADVTA</sequence>
<name>A0A0M3QIU6_STRPR</name>
<accession>A0A0M3QIU6</accession>
<protein>
    <submittedName>
        <fullName evidence="2">5'-nucleotidase</fullName>
    </submittedName>
</protein>
<evidence type="ECO:0000256" key="1">
    <source>
        <dbReference type="SAM" id="SignalP"/>
    </source>
</evidence>
<dbReference type="PATRIC" id="fig|38300.4.peg.3783"/>
<feature type="chain" id="PRO_5005787741" evidence="1">
    <location>
        <begin position="27"/>
        <end position="82"/>
    </location>
</feature>